<evidence type="ECO:0000313" key="5">
    <source>
        <dbReference type="Proteomes" id="UP000309550"/>
    </source>
</evidence>
<evidence type="ECO:0008006" key="6">
    <source>
        <dbReference type="Google" id="ProtNLM"/>
    </source>
</evidence>
<comment type="caution">
    <text evidence="4">The sequence shown here is derived from an EMBL/GenBank/DDBJ whole genome shotgun (WGS) entry which is preliminary data.</text>
</comment>
<name>A0A5S3PNZ5_9RHOB</name>
<evidence type="ECO:0000313" key="4">
    <source>
        <dbReference type="EMBL" id="TMM55310.1"/>
    </source>
</evidence>
<dbReference type="InterPro" id="IPR001343">
    <property type="entry name" value="Hemolysn_Ca-bd"/>
</dbReference>
<keyword evidence="5" id="KW-1185">Reference proteome</keyword>
<feature type="compositionally biased region" description="Gly residues" evidence="3">
    <location>
        <begin position="204"/>
        <end position="217"/>
    </location>
</feature>
<dbReference type="InterPro" id="IPR011049">
    <property type="entry name" value="Serralysin-like_metalloprot_C"/>
</dbReference>
<dbReference type="OrthoDB" id="8479154at2"/>
<evidence type="ECO:0000256" key="2">
    <source>
        <dbReference type="ARBA" id="ARBA00022525"/>
    </source>
</evidence>
<dbReference type="RefSeq" id="WP_138661479.1">
    <property type="nucleotide sequence ID" value="NZ_VANS01000001.1"/>
</dbReference>
<comment type="subcellular location">
    <subcellularLocation>
        <location evidence="1">Secreted</location>
    </subcellularLocation>
</comment>
<dbReference type="Pfam" id="PF00353">
    <property type="entry name" value="HemolysinCabind"/>
    <property type="match status" value="3"/>
</dbReference>
<dbReference type="SUPFAM" id="SSF51120">
    <property type="entry name" value="beta-Roll"/>
    <property type="match status" value="1"/>
</dbReference>
<keyword evidence="2" id="KW-0964">Secreted</keyword>
<sequence length="250" mass="25901">MQLADYFYGYGFAGDYFTGAAIDLSREGGGTQFLVGGSASQQSNPGNEFHFTPVAGGLAYFQGNGFLNPSTGTVNSVTVDPLGGNTARFGIQGFSQNLATMQTATWAFYETNIFNGNDTMTGSYQNDRLVGYAGDDVLFDGKGDKKNYNVSVTPYPDPTPSTLRNPGETVSNTSFFVDDGDDVLDGEAGNDRLDGGTGNDLLIGGSGNDELWGGGTGNDTLNGGTGNDTLHGGSGIDTAVFNVASTDITG</sequence>
<organism evidence="4 5">
    <name type="scientific">Sulfitobacter sabulilitoris</name>
    <dbReference type="NCBI Taxonomy" id="2562655"/>
    <lineage>
        <taxon>Bacteria</taxon>
        <taxon>Pseudomonadati</taxon>
        <taxon>Pseudomonadota</taxon>
        <taxon>Alphaproteobacteria</taxon>
        <taxon>Rhodobacterales</taxon>
        <taxon>Roseobacteraceae</taxon>
        <taxon>Sulfitobacter</taxon>
    </lineage>
</organism>
<dbReference type="EMBL" id="VANS01000001">
    <property type="protein sequence ID" value="TMM55310.1"/>
    <property type="molecule type" value="Genomic_DNA"/>
</dbReference>
<gene>
    <name evidence="4" type="ORF">FDT80_07085</name>
</gene>
<dbReference type="InterPro" id="IPR050557">
    <property type="entry name" value="RTX_toxin/Mannuronan_C5-epim"/>
</dbReference>
<evidence type="ECO:0000256" key="1">
    <source>
        <dbReference type="ARBA" id="ARBA00004613"/>
    </source>
</evidence>
<dbReference type="AlphaFoldDB" id="A0A5S3PNZ5"/>
<feature type="compositionally biased region" description="Low complexity" evidence="3">
    <location>
        <begin position="218"/>
        <end position="231"/>
    </location>
</feature>
<dbReference type="Proteomes" id="UP000309550">
    <property type="component" value="Unassembled WGS sequence"/>
</dbReference>
<dbReference type="InterPro" id="IPR018511">
    <property type="entry name" value="Hemolysin-typ_Ca-bd_CS"/>
</dbReference>
<accession>A0A5S3PNZ5</accession>
<dbReference type="GO" id="GO:0005576">
    <property type="term" value="C:extracellular region"/>
    <property type="evidence" value="ECO:0007669"/>
    <property type="project" value="UniProtKB-SubCell"/>
</dbReference>
<proteinExistence type="predicted"/>
<reference evidence="4 5" key="1">
    <citation type="submission" date="2019-05" db="EMBL/GenBank/DDBJ databases">
        <title>Sulfitobacter sabulilitoris sp. nov., isolated from a marine sand.</title>
        <authorList>
            <person name="Yoon J.-H."/>
        </authorList>
    </citation>
    <scope>NUCLEOTIDE SEQUENCE [LARGE SCALE GENOMIC DNA]</scope>
    <source>
        <strain evidence="4 5">HSMS-29</strain>
    </source>
</reference>
<feature type="region of interest" description="Disordered" evidence="3">
    <location>
        <begin position="185"/>
        <end position="234"/>
    </location>
</feature>
<dbReference type="PROSITE" id="PS00330">
    <property type="entry name" value="HEMOLYSIN_CALCIUM"/>
    <property type="match status" value="1"/>
</dbReference>
<dbReference type="PANTHER" id="PTHR38340:SF1">
    <property type="entry name" value="S-LAYER PROTEIN"/>
    <property type="match status" value="1"/>
</dbReference>
<dbReference type="Gene3D" id="2.150.10.10">
    <property type="entry name" value="Serralysin-like metalloprotease, C-terminal"/>
    <property type="match status" value="2"/>
</dbReference>
<protein>
    <recommendedName>
        <fullName evidence="6">Calcium-binding protein</fullName>
    </recommendedName>
</protein>
<dbReference type="GO" id="GO:0005509">
    <property type="term" value="F:calcium ion binding"/>
    <property type="evidence" value="ECO:0007669"/>
    <property type="project" value="InterPro"/>
</dbReference>
<evidence type="ECO:0000256" key="3">
    <source>
        <dbReference type="SAM" id="MobiDB-lite"/>
    </source>
</evidence>
<dbReference type="PRINTS" id="PR00313">
    <property type="entry name" value="CABNDNGRPT"/>
</dbReference>
<dbReference type="PANTHER" id="PTHR38340">
    <property type="entry name" value="S-LAYER PROTEIN"/>
    <property type="match status" value="1"/>
</dbReference>